<name>A0ABY5PIT4_9ACTN</name>
<protein>
    <submittedName>
        <fullName evidence="3">FG-GAP-like repeat-containing protein</fullName>
    </submittedName>
</protein>
<dbReference type="InterPro" id="IPR028994">
    <property type="entry name" value="Integrin_alpha_N"/>
</dbReference>
<dbReference type="PANTHER" id="PTHR13412">
    <property type="entry name" value="T-CELL IMMUNOMODULATORY PROTEIN HOMOLOG"/>
    <property type="match status" value="1"/>
</dbReference>
<dbReference type="InterPro" id="IPR024881">
    <property type="entry name" value="Tip"/>
</dbReference>
<evidence type="ECO:0000256" key="1">
    <source>
        <dbReference type="ARBA" id="ARBA00022729"/>
    </source>
</evidence>
<keyword evidence="4" id="KW-1185">Reference proteome</keyword>
<dbReference type="Gene3D" id="2.130.10.130">
    <property type="entry name" value="Integrin alpha, N-terminal"/>
    <property type="match status" value="3"/>
</dbReference>
<gene>
    <name evidence="3" type="ORF">LRS13_02730</name>
</gene>
<dbReference type="InterPro" id="IPR013517">
    <property type="entry name" value="FG-GAP"/>
</dbReference>
<feature type="signal peptide" evidence="2">
    <location>
        <begin position="1"/>
        <end position="24"/>
    </location>
</feature>
<evidence type="ECO:0000313" key="4">
    <source>
        <dbReference type="Proteomes" id="UP001058860"/>
    </source>
</evidence>
<dbReference type="EMBL" id="CP088295">
    <property type="protein sequence ID" value="UUY04467.1"/>
    <property type="molecule type" value="Genomic_DNA"/>
</dbReference>
<proteinExistence type="predicted"/>
<dbReference type="RefSeq" id="WP_353864949.1">
    <property type="nucleotide sequence ID" value="NZ_CP088295.1"/>
</dbReference>
<dbReference type="Proteomes" id="UP001058860">
    <property type="component" value="Chromosome"/>
</dbReference>
<organism evidence="3 4">
    <name type="scientific">Svornostia abyssi</name>
    <dbReference type="NCBI Taxonomy" id="2898438"/>
    <lineage>
        <taxon>Bacteria</taxon>
        <taxon>Bacillati</taxon>
        <taxon>Actinomycetota</taxon>
        <taxon>Thermoleophilia</taxon>
        <taxon>Solirubrobacterales</taxon>
        <taxon>Baekduiaceae</taxon>
        <taxon>Svornostia</taxon>
    </lineage>
</organism>
<accession>A0ABY5PIT4</accession>
<dbReference type="PANTHER" id="PTHR13412:SF0">
    <property type="entry name" value="T-CELL IMMUNOMODULATORY PROTEIN"/>
    <property type="match status" value="1"/>
</dbReference>
<dbReference type="Pfam" id="PF01839">
    <property type="entry name" value="FG-GAP"/>
    <property type="match status" value="1"/>
</dbReference>
<feature type="chain" id="PRO_5045307025" evidence="2">
    <location>
        <begin position="25"/>
        <end position="540"/>
    </location>
</feature>
<evidence type="ECO:0000256" key="2">
    <source>
        <dbReference type="SAM" id="SignalP"/>
    </source>
</evidence>
<dbReference type="SUPFAM" id="SSF69318">
    <property type="entry name" value="Integrin alpha N-terminal domain"/>
    <property type="match status" value="1"/>
</dbReference>
<evidence type="ECO:0000313" key="3">
    <source>
        <dbReference type="EMBL" id="UUY04467.1"/>
    </source>
</evidence>
<keyword evidence="1 2" id="KW-0732">Signal</keyword>
<reference evidence="4" key="1">
    <citation type="submission" date="2021-11" db="EMBL/GenBank/DDBJ databases">
        <title>Cultivation dependent microbiological survey of springs from the worlds oldest radium mine currently devoted to the extraction of radon-saturated water.</title>
        <authorList>
            <person name="Kapinusova G."/>
            <person name="Smrhova T."/>
            <person name="Strejcek M."/>
            <person name="Suman J."/>
            <person name="Jani K."/>
            <person name="Pajer P."/>
            <person name="Uhlik O."/>
        </authorList>
    </citation>
    <scope>NUCLEOTIDE SEQUENCE [LARGE SCALE GENOMIC DNA]</scope>
    <source>
        <strain evidence="4">J379</strain>
    </source>
</reference>
<sequence>MRTRLIPALAAGALALAGTATAHAAPLPLSGTFGITHPAAEPDDLVLPGFAGSLGDLNGDGADEYTMFPKYSPDGGLPTVAVVFGSRARRNVSLDGTDPRVRTYDGVLLAPAGDVNGDGTDDVIVSTFLTDVSVPPTVTVVFGGPGIADVRLDQPGARGFRIFNAQQAARAGDMNGDGRGDLFVTDSADDGDVTGGAVLFGKVNTLPMNAAEPGPGKVRLSSSVIAPVNDASPVAAGDVNGDGLSDIAFKSQDDRLAVVFGSRWLRPADIDALGPRGFSIEGTWGGVHAETLDFTGDRRADLIVSNGGSNLAVVPGKTTSSPVSPWSAGSPAIIVPSNGTGRADDSVAVVDDLNGDGRADLLTTAELGLVRVAPGQRTPGAVTLGQTVGGAFTQTLKSAGDVDGDGRKDAIAWELVLPGVGGPTEGFRATQTLITAGRDILAPRVRSAFLSNPAFRVGQTTEVQALVSEAAQIDLVIRRANGTVAGAVRVPTSTQLIQFTWDGRINGRALAPGDYVTTATPVDLAGNRGEGTTMAFTILP</sequence>